<organism evidence="2 3">
    <name type="scientific">Nocardia speluncae</name>
    <dbReference type="NCBI Taxonomy" id="419477"/>
    <lineage>
        <taxon>Bacteria</taxon>
        <taxon>Bacillati</taxon>
        <taxon>Actinomycetota</taxon>
        <taxon>Actinomycetes</taxon>
        <taxon>Mycobacteriales</taxon>
        <taxon>Nocardiaceae</taxon>
        <taxon>Nocardia</taxon>
    </lineage>
</organism>
<evidence type="ECO:0000256" key="1">
    <source>
        <dbReference type="SAM" id="SignalP"/>
    </source>
</evidence>
<feature type="chain" id="PRO_5038885834" evidence="1">
    <location>
        <begin position="24"/>
        <end position="79"/>
    </location>
</feature>
<protein>
    <submittedName>
        <fullName evidence="2">Uncharacterized protein</fullName>
    </submittedName>
</protein>
<accession>A0A846XKT8</accession>
<dbReference type="AlphaFoldDB" id="A0A846XKT8"/>
<evidence type="ECO:0000313" key="3">
    <source>
        <dbReference type="Proteomes" id="UP000565715"/>
    </source>
</evidence>
<feature type="signal peptide" evidence="1">
    <location>
        <begin position="1"/>
        <end position="23"/>
    </location>
</feature>
<comment type="caution">
    <text evidence="2">The sequence shown here is derived from an EMBL/GenBank/DDBJ whole genome shotgun (WGS) entry which is preliminary data.</text>
</comment>
<name>A0A846XKT8_9NOCA</name>
<gene>
    <name evidence="2" type="ORF">HGA13_19690</name>
</gene>
<dbReference type="Proteomes" id="UP000565715">
    <property type="component" value="Unassembled WGS sequence"/>
</dbReference>
<sequence length="79" mass="7668">MNMRGITATLALGAAALSGAAGATAGAAPLTLQPAQPVTEPAPVAEDFTSSGSSTISASVNAKGACLFQRTLSAMDLDC</sequence>
<proteinExistence type="predicted"/>
<dbReference type="EMBL" id="JAAXOO010000005">
    <property type="protein sequence ID" value="NKY35276.1"/>
    <property type="molecule type" value="Genomic_DNA"/>
</dbReference>
<evidence type="ECO:0000313" key="2">
    <source>
        <dbReference type="EMBL" id="NKY35276.1"/>
    </source>
</evidence>
<keyword evidence="3" id="KW-1185">Reference proteome</keyword>
<dbReference type="RefSeq" id="WP_068042514.1">
    <property type="nucleotide sequence ID" value="NZ_JAAXOO010000005.1"/>
</dbReference>
<reference evidence="2 3" key="1">
    <citation type="submission" date="2020-04" db="EMBL/GenBank/DDBJ databases">
        <title>MicrobeNet Type strains.</title>
        <authorList>
            <person name="Nicholson A.C."/>
        </authorList>
    </citation>
    <scope>NUCLEOTIDE SEQUENCE [LARGE SCALE GENOMIC DNA]</scope>
    <source>
        <strain evidence="2 3">DSM 45078</strain>
    </source>
</reference>
<keyword evidence="1" id="KW-0732">Signal</keyword>